<feature type="active site" description="Proton acceptor" evidence="9">
    <location>
        <position position="7"/>
    </location>
</feature>
<dbReference type="PANTHER" id="PTHR43090">
    <property type="entry name" value="1-(5-PHOSPHORIBOSYL)-5-[(5-PHOSPHORIBOSYLAMINO)METHYLIDENEAMINO] IMIDAZOLE-4-CARBOXAMIDE ISOMERASE"/>
    <property type="match status" value="1"/>
</dbReference>
<accession>A0A662ZGR3</accession>
<evidence type="ECO:0000256" key="6">
    <source>
        <dbReference type="ARBA" id="ARBA00022605"/>
    </source>
</evidence>
<dbReference type="Gene3D" id="3.20.20.70">
    <property type="entry name" value="Aldolase class I"/>
    <property type="match status" value="1"/>
</dbReference>
<dbReference type="EC" id="5.3.1.16" evidence="9 11"/>
<dbReference type="Pfam" id="PF00977">
    <property type="entry name" value="His_biosynth"/>
    <property type="match status" value="1"/>
</dbReference>
<dbReference type="GO" id="GO:0000162">
    <property type="term" value="P:L-tryptophan biosynthetic process"/>
    <property type="evidence" value="ECO:0007669"/>
    <property type="project" value="TreeGrafter"/>
</dbReference>
<comment type="similarity">
    <text evidence="4 9 10">Belongs to the HisA/HisF family.</text>
</comment>
<reference evidence="12 13" key="1">
    <citation type="submission" date="2016-10" db="EMBL/GenBank/DDBJ databases">
        <authorList>
            <person name="Varghese N."/>
            <person name="Submissions S."/>
        </authorList>
    </citation>
    <scope>NUCLEOTIDE SEQUENCE [LARGE SCALE GENOMIC DNA]</scope>
    <source>
        <strain evidence="12 13">DSM 1361</strain>
    </source>
</reference>
<evidence type="ECO:0000313" key="12">
    <source>
        <dbReference type="EMBL" id="SFP25900.1"/>
    </source>
</evidence>
<evidence type="ECO:0000256" key="7">
    <source>
        <dbReference type="ARBA" id="ARBA00023102"/>
    </source>
</evidence>
<dbReference type="UniPathway" id="UPA00031">
    <property type="reaction ID" value="UER00009"/>
</dbReference>
<dbReference type="CDD" id="cd04732">
    <property type="entry name" value="HisA"/>
    <property type="match status" value="1"/>
</dbReference>
<sequence>MIIPAIDLIGGKVVRLYQGDYSRKTEYDADPQERFDLYVSEGAKFLHLVDLDGAKDTSKRQLDVISELIKNTPVPVEIGGGIRTEKDVEDLLNIGTERVVVGSAAVKDPKMAKDWFRRFGAEHIVLALDINIDPATGKRFIAIKGWQENSAVTIEDLINDFAEVNLKYVLCTDISRDGTLKGSNVDLYRDLHNIFPHIDFLASGGIGSLDDVAAVRDSGAAGIIIGRSLLEGKFTVKEAVKCWPNA</sequence>
<dbReference type="InterPro" id="IPR013785">
    <property type="entry name" value="Aldolase_TIM"/>
</dbReference>
<dbReference type="SUPFAM" id="SSF51366">
    <property type="entry name" value="Ribulose-phoshate binding barrel"/>
    <property type="match status" value="1"/>
</dbReference>
<dbReference type="GO" id="GO:0003949">
    <property type="term" value="F:1-(5-phosphoribosyl)-5-[(5-phosphoribosylamino)methylideneamino]imidazole-4-carboxamide isomerase activity"/>
    <property type="evidence" value="ECO:0007669"/>
    <property type="project" value="UniProtKB-UniRule"/>
</dbReference>
<organism evidence="12 13">
    <name type="scientific">Ruminobacter amylophilus</name>
    <dbReference type="NCBI Taxonomy" id="867"/>
    <lineage>
        <taxon>Bacteria</taxon>
        <taxon>Pseudomonadati</taxon>
        <taxon>Pseudomonadota</taxon>
        <taxon>Gammaproteobacteria</taxon>
        <taxon>Aeromonadales</taxon>
        <taxon>Succinivibrionaceae</taxon>
        <taxon>Ruminobacter</taxon>
    </lineage>
</organism>
<keyword evidence="6 9" id="KW-0028">Amino-acid biosynthesis</keyword>
<dbReference type="GO" id="GO:0000105">
    <property type="term" value="P:L-histidine biosynthetic process"/>
    <property type="evidence" value="ECO:0007669"/>
    <property type="project" value="UniProtKB-UniRule"/>
</dbReference>
<keyword evidence="13" id="KW-1185">Reference proteome</keyword>
<comment type="pathway">
    <text evidence="3 9 11">Amino-acid biosynthesis; L-histidine biosynthesis; L-histidine from 5-phospho-alpha-D-ribose 1-diphosphate: step 4/9.</text>
</comment>
<dbReference type="NCBIfam" id="TIGR00007">
    <property type="entry name" value="1-(5-phosphoribosyl)-5-[(5-phosphoribosylamino)methylideneamino]imidazole-4-carboxamide isomerase"/>
    <property type="match status" value="1"/>
</dbReference>
<evidence type="ECO:0000256" key="9">
    <source>
        <dbReference type="HAMAP-Rule" id="MF_01014"/>
    </source>
</evidence>
<keyword evidence="5 9" id="KW-0963">Cytoplasm</keyword>
<evidence type="ECO:0000256" key="4">
    <source>
        <dbReference type="ARBA" id="ARBA00009667"/>
    </source>
</evidence>
<dbReference type="HAMAP" id="MF_01014">
    <property type="entry name" value="HisA"/>
    <property type="match status" value="1"/>
</dbReference>
<comment type="catalytic activity">
    <reaction evidence="1 9 11">
        <text>1-(5-phospho-beta-D-ribosyl)-5-[(5-phospho-beta-D-ribosylamino)methylideneamino]imidazole-4-carboxamide = 5-[(5-phospho-1-deoxy-D-ribulos-1-ylimino)methylamino]-1-(5-phospho-beta-D-ribosyl)imidazole-4-carboxamide</text>
        <dbReference type="Rhea" id="RHEA:15469"/>
        <dbReference type="ChEBI" id="CHEBI:58435"/>
        <dbReference type="ChEBI" id="CHEBI:58525"/>
        <dbReference type="EC" id="5.3.1.16"/>
    </reaction>
</comment>
<dbReference type="OrthoDB" id="9807749at2"/>
<dbReference type="Proteomes" id="UP000243745">
    <property type="component" value="Unassembled WGS sequence"/>
</dbReference>
<dbReference type="PANTHER" id="PTHR43090:SF2">
    <property type="entry name" value="1-(5-PHOSPHORIBOSYL)-5-[(5-PHOSPHORIBOSYLAMINO)METHYLIDENEAMINO] IMIDAZOLE-4-CARBOXAMIDE ISOMERASE"/>
    <property type="match status" value="1"/>
</dbReference>
<dbReference type="InterPro" id="IPR044524">
    <property type="entry name" value="Isoase_HisA-like"/>
</dbReference>
<name>A0A662ZGR3_9GAMM</name>
<dbReference type="InterPro" id="IPR006063">
    <property type="entry name" value="HisA_bact_arch"/>
</dbReference>
<evidence type="ECO:0000313" key="13">
    <source>
        <dbReference type="Proteomes" id="UP000243745"/>
    </source>
</evidence>
<comment type="subcellular location">
    <subcellularLocation>
        <location evidence="2 9 11">Cytoplasm</location>
    </subcellularLocation>
</comment>
<dbReference type="InterPro" id="IPR006062">
    <property type="entry name" value="His_biosynth"/>
</dbReference>
<keyword evidence="7 9" id="KW-0368">Histidine biosynthesis</keyword>
<evidence type="ECO:0000256" key="2">
    <source>
        <dbReference type="ARBA" id="ARBA00004496"/>
    </source>
</evidence>
<dbReference type="GO" id="GO:0005737">
    <property type="term" value="C:cytoplasm"/>
    <property type="evidence" value="ECO:0007669"/>
    <property type="project" value="UniProtKB-SubCell"/>
</dbReference>
<dbReference type="InterPro" id="IPR023016">
    <property type="entry name" value="HisA/PriA"/>
</dbReference>
<evidence type="ECO:0000256" key="3">
    <source>
        <dbReference type="ARBA" id="ARBA00005133"/>
    </source>
</evidence>
<dbReference type="AlphaFoldDB" id="A0A662ZGR3"/>
<proteinExistence type="inferred from homology"/>
<dbReference type="InterPro" id="IPR011060">
    <property type="entry name" value="RibuloseP-bd_barrel"/>
</dbReference>
<evidence type="ECO:0000256" key="5">
    <source>
        <dbReference type="ARBA" id="ARBA00022490"/>
    </source>
</evidence>
<evidence type="ECO:0000256" key="8">
    <source>
        <dbReference type="ARBA" id="ARBA00023235"/>
    </source>
</evidence>
<dbReference type="FunFam" id="3.20.20.70:FF:000009">
    <property type="entry name" value="1-(5-phosphoribosyl)-5-[(5-phosphoribosylamino)methylideneamino] imidazole-4-carboxamide isomerase"/>
    <property type="match status" value="1"/>
</dbReference>
<keyword evidence="8 9" id="KW-0413">Isomerase</keyword>
<dbReference type="RefSeq" id="WP_093141295.1">
    <property type="nucleotide sequence ID" value="NZ_FOXF01000011.1"/>
</dbReference>
<evidence type="ECO:0000256" key="10">
    <source>
        <dbReference type="RuleBase" id="RU003657"/>
    </source>
</evidence>
<dbReference type="EMBL" id="FOXF01000011">
    <property type="protein sequence ID" value="SFP25900.1"/>
    <property type="molecule type" value="Genomic_DNA"/>
</dbReference>
<gene>
    <name evidence="9" type="primary">hisA</name>
    <name evidence="12" type="ORF">SAMN02910344_00888</name>
</gene>
<protein>
    <recommendedName>
        <fullName evidence="9 11">1-(5-phosphoribosyl)-5-[(5-phosphoribosylamino)methylideneamino] imidazole-4-carboxamide isomerase</fullName>
        <ecNumber evidence="9 11">5.3.1.16</ecNumber>
    </recommendedName>
    <alternativeName>
        <fullName evidence="9">Phosphoribosylformimino-5-aminoimidazole carboxamide ribotide isomerase</fullName>
    </alternativeName>
</protein>
<feature type="active site" description="Proton donor" evidence="9">
    <location>
        <position position="129"/>
    </location>
</feature>
<evidence type="ECO:0000256" key="11">
    <source>
        <dbReference type="RuleBase" id="RU003658"/>
    </source>
</evidence>
<evidence type="ECO:0000256" key="1">
    <source>
        <dbReference type="ARBA" id="ARBA00000901"/>
    </source>
</evidence>